<keyword evidence="2" id="KW-1185">Reference proteome</keyword>
<name>A0AC60PJ94_IXOPE</name>
<reference evidence="1 2" key="1">
    <citation type="journal article" date="2020" name="Cell">
        <title>Large-Scale Comparative Analyses of Tick Genomes Elucidate Their Genetic Diversity and Vector Capacities.</title>
        <authorList>
            <consortium name="Tick Genome and Microbiome Consortium (TIGMIC)"/>
            <person name="Jia N."/>
            <person name="Wang J."/>
            <person name="Shi W."/>
            <person name="Du L."/>
            <person name="Sun Y."/>
            <person name="Zhan W."/>
            <person name="Jiang J.F."/>
            <person name="Wang Q."/>
            <person name="Zhang B."/>
            <person name="Ji P."/>
            <person name="Bell-Sakyi L."/>
            <person name="Cui X.M."/>
            <person name="Yuan T.T."/>
            <person name="Jiang B.G."/>
            <person name="Yang W.F."/>
            <person name="Lam T.T."/>
            <person name="Chang Q.C."/>
            <person name="Ding S.J."/>
            <person name="Wang X.J."/>
            <person name="Zhu J.G."/>
            <person name="Ruan X.D."/>
            <person name="Zhao L."/>
            <person name="Wei J.T."/>
            <person name="Ye R.Z."/>
            <person name="Que T.C."/>
            <person name="Du C.H."/>
            <person name="Zhou Y.H."/>
            <person name="Cheng J.X."/>
            <person name="Dai P.F."/>
            <person name="Guo W.B."/>
            <person name="Han X.H."/>
            <person name="Huang E.J."/>
            <person name="Li L.F."/>
            <person name="Wei W."/>
            <person name="Gao Y.C."/>
            <person name="Liu J.Z."/>
            <person name="Shao H.Z."/>
            <person name="Wang X."/>
            <person name="Wang C.C."/>
            <person name="Yang T.C."/>
            <person name="Huo Q.B."/>
            <person name="Li W."/>
            <person name="Chen H.Y."/>
            <person name="Chen S.E."/>
            <person name="Zhou L.G."/>
            <person name="Ni X.B."/>
            <person name="Tian J.H."/>
            <person name="Sheng Y."/>
            <person name="Liu T."/>
            <person name="Pan Y.S."/>
            <person name="Xia L.Y."/>
            <person name="Li J."/>
            <person name="Zhao F."/>
            <person name="Cao W.C."/>
        </authorList>
    </citation>
    <scope>NUCLEOTIDE SEQUENCE [LARGE SCALE GENOMIC DNA]</scope>
    <source>
        <strain evidence="1">Iper-2018</strain>
    </source>
</reference>
<comment type="caution">
    <text evidence="1">The sequence shown here is derived from an EMBL/GenBank/DDBJ whole genome shotgun (WGS) entry which is preliminary data.</text>
</comment>
<organism evidence="1 2">
    <name type="scientific">Ixodes persulcatus</name>
    <name type="common">Taiga tick</name>
    <dbReference type="NCBI Taxonomy" id="34615"/>
    <lineage>
        <taxon>Eukaryota</taxon>
        <taxon>Metazoa</taxon>
        <taxon>Ecdysozoa</taxon>
        <taxon>Arthropoda</taxon>
        <taxon>Chelicerata</taxon>
        <taxon>Arachnida</taxon>
        <taxon>Acari</taxon>
        <taxon>Parasitiformes</taxon>
        <taxon>Ixodida</taxon>
        <taxon>Ixodoidea</taxon>
        <taxon>Ixodidae</taxon>
        <taxon>Ixodinae</taxon>
        <taxon>Ixodes</taxon>
    </lineage>
</organism>
<proteinExistence type="predicted"/>
<evidence type="ECO:0000313" key="2">
    <source>
        <dbReference type="Proteomes" id="UP000805193"/>
    </source>
</evidence>
<dbReference type="EMBL" id="JABSTQ010010459">
    <property type="protein sequence ID" value="KAG0420889.1"/>
    <property type="molecule type" value="Genomic_DNA"/>
</dbReference>
<accession>A0AC60PJ94</accession>
<sequence>MMLLLLPVVMPKFRQRDESLDYGNSSCVIIESSCGIVFLYNFVIYSLKTVKYPVGITREPDRTKERVESGMVEAFRTGVNVRGIKGLLPLINLPGFDIVWSFSPDYMYCVLLGVTLQFLELWLSNVGAAYYIDSPQLQKEFDERLCHIQPPQCMPRLPRSVKLRKYWKAVEWQQWLLYISLVCIDGILPDRSLTPFSLLVRGIFLLLQDEVRGHCVQGRGKFSLCLGTVSSPSFGTTHIKKS</sequence>
<evidence type="ECO:0000313" key="1">
    <source>
        <dbReference type="EMBL" id="KAG0420889.1"/>
    </source>
</evidence>
<dbReference type="Proteomes" id="UP000805193">
    <property type="component" value="Unassembled WGS sequence"/>
</dbReference>
<gene>
    <name evidence="1" type="ORF">HPB47_003205</name>
</gene>
<protein>
    <submittedName>
        <fullName evidence="1">Uncharacterized protein</fullName>
    </submittedName>
</protein>